<keyword evidence="1" id="KW-0472">Membrane</keyword>
<comment type="caution">
    <text evidence="3">The sequence shown here is derived from an EMBL/GenBank/DDBJ whole genome shotgun (WGS) entry which is preliminary data.</text>
</comment>
<reference evidence="3 4" key="1">
    <citation type="journal article" date="2016" name="Nat. Commun.">
        <title>Thousands of microbial genomes shed light on interconnected biogeochemical processes in an aquifer system.</title>
        <authorList>
            <person name="Anantharaman K."/>
            <person name="Brown C.T."/>
            <person name="Hug L.A."/>
            <person name="Sharon I."/>
            <person name="Castelle C.J."/>
            <person name="Probst A.J."/>
            <person name="Thomas B.C."/>
            <person name="Singh A."/>
            <person name="Wilkins M.J."/>
            <person name="Karaoz U."/>
            <person name="Brodie E.L."/>
            <person name="Williams K.H."/>
            <person name="Hubbard S.S."/>
            <person name="Banfield J.F."/>
        </authorList>
    </citation>
    <scope>NUCLEOTIDE SEQUENCE [LARGE SCALE GENOMIC DNA]</scope>
</reference>
<protein>
    <recommendedName>
        <fullName evidence="2">DUF8128 domain-containing protein</fullName>
    </recommendedName>
</protein>
<evidence type="ECO:0000313" key="4">
    <source>
        <dbReference type="Proteomes" id="UP000177960"/>
    </source>
</evidence>
<dbReference type="EMBL" id="MHJG01000002">
    <property type="protein sequence ID" value="OGY64585.1"/>
    <property type="molecule type" value="Genomic_DNA"/>
</dbReference>
<keyword evidence="1" id="KW-1133">Transmembrane helix</keyword>
<feature type="transmembrane region" description="Helical" evidence="1">
    <location>
        <begin position="20"/>
        <end position="41"/>
    </location>
</feature>
<feature type="domain" description="DUF8128" evidence="2">
    <location>
        <begin position="125"/>
        <end position="339"/>
    </location>
</feature>
<name>A0A1G1ZJ93_9BACT</name>
<evidence type="ECO:0000256" key="1">
    <source>
        <dbReference type="SAM" id="Phobius"/>
    </source>
</evidence>
<evidence type="ECO:0000313" key="3">
    <source>
        <dbReference type="EMBL" id="OGY64585.1"/>
    </source>
</evidence>
<keyword evidence="1" id="KW-0812">Transmembrane</keyword>
<dbReference type="Pfam" id="PF26449">
    <property type="entry name" value="DUF8128"/>
    <property type="match status" value="1"/>
</dbReference>
<sequence>MEIAAVILGIGSNIVKILAVSWWAILPVGLFFIWKDFWLWGMNRLWKSKIKWAFLEIKIPRNILKTPKAMENVFSALYAIYYKPIGFEDIYFKGKARLWFSCELAGYGGEVHFYIRCPQIFRNLAESAIYSEYPDAEIGEAEDYTENMPEVLPNETYDLWGADYILARENPYPIKTYEFFEESIDERRLDPIAAITEVMSRLKEGEAIWIQYLINPVPNEWKKEGEAIRDKMMERRKEKPAGFFEALIAGLAKFLKNLSFAAAEYPVWAQEKKKEEKFKFLVLSPGEKNILEGVDNKISKLGFEAAIRFIYIDRRDSYSPANVAAVDGAFRQFNTLDMNSFRVISETKTYVTARKLTHKSWFRKQKIFYRQRQIYEAYKLRWFPPKFSILNSEELATIFHFPLVSVEAPLVRRLETKKGEPPSDLPME</sequence>
<dbReference type="AlphaFoldDB" id="A0A1G1ZJ93"/>
<proteinExistence type="predicted"/>
<accession>A0A1G1ZJ93</accession>
<gene>
    <name evidence="3" type="ORF">A3B92_00420</name>
</gene>
<evidence type="ECO:0000259" key="2">
    <source>
        <dbReference type="Pfam" id="PF26449"/>
    </source>
</evidence>
<organism evidence="3 4">
    <name type="scientific">Candidatus Harrisonbacteria bacterium RIFCSPHIGHO2_02_FULL_42_16</name>
    <dbReference type="NCBI Taxonomy" id="1798404"/>
    <lineage>
        <taxon>Bacteria</taxon>
        <taxon>Candidatus Harrisoniibacteriota</taxon>
    </lineage>
</organism>
<dbReference type="Proteomes" id="UP000177960">
    <property type="component" value="Unassembled WGS sequence"/>
</dbReference>
<dbReference type="STRING" id="1798404.A3B92_00420"/>
<dbReference type="InterPro" id="IPR058441">
    <property type="entry name" value="DUF8128"/>
</dbReference>